<organism evidence="4 5">
    <name type="scientific">Vibrio xiamenensis</name>
    <dbReference type="NCBI Taxonomy" id="861298"/>
    <lineage>
        <taxon>Bacteria</taxon>
        <taxon>Pseudomonadati</taxon>
        <taxon>Pseudomonadota</taxon>
        <taxon>Gammaproteobacteria</taxon>
        <taxon>Vibrionales</taxon>
        <taxon>Vibrionaceae</taxon>
        <taxon>Vibrio</taxon>
    </lineage>
</organism>
<sequence length="165" mass="18578">MTTICPCHSGKTYQECCEPVHQDAHAATLPEQLMRARYSAHVLGLVDFVVDTYHASCHAEKQRDAIADSINSEWVKLDVHSSENAASADEGYVTFSAYFTQDGEQLCLTERSRFVREQGQWFYIDGTFPEQSRDERFNQPINALKVGRNDPCICGSGKKFKKCCG</sequence>
<dbReference type="InterPro" id="IPR048469">
    <property type="entry name" value="YchJ-like_M"/>
</dbReference>
<dbReference type="Gene3D" id="3.10.450.50">
    <property type="match status" value="1"/>
</dbReference>
<dbReference type="NCBIfam" id="NF002592">
    <property type="entry name" value="PRK02250.1"/>
    <property type="match status" value="1"/>
</dbReference>
<dbReference type="Pfam" id="PF17775">
    <property type="entry name" value="YchJ_M-like"/>
    <property type="match status" value="1"/>
</dbReference>
<dbReference type="AlphaFoldDB" id="A0A1G7ZAG3"/>
<dbReference type="Proteomes" id="UP000198854">
    <property type="component" value="Unassembled WGS sequence"/>
</dbReference>
<dbReference type="OrthoDB" id="21421at2"/>
<dbReference type="Pfam" id="PF02810">
    <property type="entry name" value="SEC-C"/>
    <property type="match status" value="2"/>
</dbReference>
<protein>
    <recommendedName>
        <fullName evidence="2">UPF0225 protein SAMN04488136_10795</fullName>
    </recommendedName>
</protein>
<dbReference type="RefSeq" id="WP_093271875.1">
    <property type="nucleotide sequence ID" value="NZ_FNDD01000007.1"/>
</dbReference>
<dbReference type="EMBL" id="FNDD01000007">
    <property type="protein sequence ID" value="SDH05731.1"/>
    <property type="molecule type" value="Genomic_DNA"/>
</dbReference>
<dbReference type="SUPFAM" id="SSF54427">
    <property type="entry name" value="NTF2-like"/>
    <property type="match status" value="1"/>
</dbReference>
<feature type="domain" description="YchJ-like middle NTF2-like" evidence="3">
    <location>
        <begin position="30"/>
        <end position="126"/>
    </location>
</feature>
<comment type="similarity">
    <text evidence="1 2">Belongs to the UPF0225 family.</text>
</comment>
<proteinExistence type="inferred from homology"/>
<dbReference type="PANTHER" id="PTHR33747:SF1">
    <property type="entry name" value="ADENYLATE CYCLASE-ASSOCIATED CAP C-TERMINAL DOMAIN-CONTAINING PROTEIN"/>
    <property type="match status" value="1"/>
</dbReference>
<dbReference type="STRING" id="861298.SAMN04488136_10795"/>
<dbReference type="InterPro" id="IPR032710">
    <property type="entry name" value="NTF2-like_dom_sf"/>
</dbReference>
<gene>
    <name evidence="4" type="ORF">SAMN04488136_10795</name>
</gene>
<dbReference type="HAMAP" id="MF_00612">
    <property type="entry name" value="UPF0225"/>
    <property type="match status" value="1"/>
</dbReference>
<dbReference type="NCBIfam" id="NF002449">
    <property type="entry name" value="PRK01617.1"/>
    <property type="match status" value="1"/>
</dbReference>
<dbReference type="InterPro" id="IPR004027">
    <property type="entry name" value="SEC_C_motif"/>
</dbReference>
<accession>A0A1G7ZAG3</accession>
<name>A0A1G7ZAG3_9VIBR</name>
<evidence type="ECO:0000313" key="4">
    <source>
        <dbReference type="EMBL" id="SDH05731.1"/>
    </source>
</evidence>
<dbReference type="PANTHER" id="PTHR33747">
    <property type="entry name" value="UPF0225 PROTEIN SCO1677"/>
    <property type="match status" value="1"/>
</dbReference>
<evidence type="ECO:0000259" key="3">
    <source>
        <dbReference type="Pfam" id="PF17775"/>
    </source>
</evidence>
<keyword evidence="5" id="KW-1185">Reference proteome</keyword>
<evidence type="ECO:0000256" key="2">
    <source>
        <dbReference type="HAMAP-Rule" id="MF_00612"/>
    </source>
</evidence>
<evidence type="ECO:0000256" key="1">
    <source>
        <dbReference type="ARBA" id="ARBA00010839"/>
    </source>
</evidence>
<dbReference type="SUPFAM" id="SSF103642">
    <property type="entry name" value="Sec-C motif"/>
    <property type="match status" value="1"/>
</dbReference>
<reference evidence="4 5" key="1">
    <citation type="submission" date="2016-10" db="EMBL/GenBank/DDBJ databases">
        <authorList>
            <person name="de Groot N.N."/>
        </authorList>
    </citation>
    <scope>NUCLEOTIDE SEQUENCE [LARGE SCALE GENOMIC DNA]</scope>
    <source>
        <strain evidence="4 5">CGMCC 1.10228</strain>
    </source>
</reference>
<dbReference type="InterPro" id="IPR023006">
    <property type="entry name" value="YchJ-like"/>
</dbReference>
<evidence type="ECO:0000313" key="5">
    <source>
        <dbReference type="Proteomes" id="UP000198854"/>
    </source>
</evidence>